<reference evidence="4" key="1">
    <citation type="journal article" date="2019" name="Int. J. Syst. Evol. Microbiol.">
        <title>The Global Catalogue of Microorganisms (GCM) 10K type strain sequencing project: providing services to taxonomists for standard genome sequencing and annotation.</title>
        <authorList>
            <consortium name="The Broad Institute Genomics Platform"/>
            <consortium name="The Broad Institute Genome Sequencing Center for Infectious Disease"/>
            <person name="Wu L."/>
            <person name="Ma J."/>
        </authorList>
    </citation>
    <scope>NUCLEOTIDE SEQUENCE [LARGE SCALE GENOMIC DNA]</scope>
    <source>
        <strain evidence="4">CCUG 56754</strain>
    </source>
</reference>
<evidence type="ECO:0000256" key="1">
    <source>
        <dbReference type="ARBA" id="ARBA00022801"/>
    </source>
</evidence>
<evidence type="ECO:0000313" key="3">
    <source>
        <dbReference type="EMBL" id="MFD1039081.1"/>
    </source>
</evidence>
<keyword evidence="4" id="KW-1185">Reference proteome</keyword>
<gene>
    <name evidence="3" type="ORF">ACFQ3N_11875</name>
</gene>
<comment type="caution">
    <text evidence="3">The sequence shown here is derived from an EMBL/GenBank/DDBJ whole genome shotgun (WGS) entry which is preliminary data.</text>
</comment>
<proteinExistence type="predicted"/>
<dbReference type="Proteomes" id="UP001597040">
    <property type="component" value="Unassembled WGS sequence"/>
</dbReference>
<keyword evidence="1" id="KW-0378">Hydrolase</keyword>
<evidence type="ECO:0000313" key="4">
    <source>
        <dbReference type="Proteomes" id="UP001597040"/>
    </source>
</evidence>
<organism evidence="3 4">
    <name type="scientific">Virgibacillus byunsanensis</name>
    <dbReference type="NCBI Taxonomy" id="570945"/>
    <lineage>
        <taxon>Bacteria</taxon>
        <taxon>Bacillati</taxon>
        <taxon>Bacillota</taxon>
        <taxon>Bacilli</taxon>
        <taxon>Bacillales</taxon>
        <taxon>Bacillaceae</taxon>
        <taxon>Virgibacillus</taxon>
    </lineage>
</organism>
<sequence>MKLIQIITVGVGFLLVFISTAFTLAESEQNKNTKSPLEGYNIVLDPGHGGKDPGAIGLGGVHEKDFIMPTTYKVAQHLRDAGATVILTRTADYFVPLGERIRISNSYNTDAFISLHYNTFPTYTVNGISTFYYTNGNDRKLAHEIQSSLAANVPLKNRGIMQGDYRVLRKNSDLAVLLELGFITNPDDLSTVQTLEFQNGVAEGIVEGLRSYFSK</sequence>
<dbReference type="PANTHER" id="PTHR30404:SF0">
    <property type="entry name" value="N-ACETYLMURAMOYL-L-ALANINE AMIDASE AMIC"/>
    <property type="match status" value="1"/>
</dbReference>
<dbReference type="RefSeq" id="WP_390362689.1">
    <property type="nucleotide sequence ID" value="NZ_JBHTKJ010000031.1"/>
</dbReference>
<dbReference type="PANTHER" id="PTHR30404">
    <property type="entry name" value="N-ACETYLMURAMOYL-L-ALANINE AMIDASE"/>
    <property type="match status" value="1"/>
</dbReference>
<dbReference type="EMBL" id="JBHTKJ010000031">
    <property type="protein sequence ID" value="MFD1039081.1"/>
    <property type="molecule type" value="Genomic_DNA"/>
</dbReference>
<dbReference type="Pfam" id="PF01520">
    <property type="entry name" value="Amidase_3"/>
    <property type="match status" value="1"/>
</dbReference>
<evidence type="ECO:0000259" key="2">
    <source>
        <dbReference type="SMART" id="SM00646"/>
    </source>
</evidence>
<dbReference type="InterPro" id="IPR050695">
    <property type="entry name" value="N-acetylmuramoyl_amidase_3"/>
</dbReference>
<dbReference type="Gene3D" id="3.40.630.40">
    <property type="entry name" value="Zn-dependent exopeptidases"/>
    <property type="match status" value="1"/>
</dbReference>
<feature type="domain" description="MurNAc-LAA" evidence="2">
    <location>
        <begin position="101"/>
        <end position="210"/>
    </location>
</feature>
<dbReference type="SMART" id="SM00646">
    <property type="entry name" value="Ami_3"/>
    <property type="match status" value="1"/>
</dbReference>
<dbReference type="CDD" id="cd02696">
    <property type="entry name" value="MurNAc-LAA"/>
    <property type="match status" value="1"/>
</dbReference>
<dbReference type="InterPro" id="IPR002508">
    <property type="entry name" value="MurNAc-LAA_cat"/>
</dbReference>
<protein>
    <submittedName>
        <fullName evidence="3">N-acetylmuramoyl-L-alanine amidase</fullName>
    </submittedName>
</protein>
<name>A0ABW3LL14_9BACI</name>
<accession>A0ABW3LL14</accession>
<dbReference type="SUPFAM" id="SSF53187">
    <property type="entry name" value="Zn-dependent exopeptidases"/>
    <property type="match status" value="1"/>
</dbReference>